<dbReference type="GO" id="GO:0046872">
    <property type="term" value="F:metal ion binding"/>
    <property type="evidence" value="ECO:0007669"/>
    <property type="project" value="UniProtKB-KW"/>
</dbReference>
<keyword evidence="2" id="KW-0479">Metal-binding</keyword>
<dbReference type="GO" id="GO:0030976">
    <property type="term" value="F:thiamine pyrophosphate binding"/>
    <property type="evidence" value="ECO:0007669"/>
    <property type="project" value="InterPro"/>
</dbReference>
<dbReference type="CDD" id="cd02009">
    <property type="entry name" value="TPP_SHCHC_synthase"/>
    <property type="match status" value="1"/>
</dbReference>
<keyword evidence="5" id="KW-0464">Manganese</keyword>
<dbReference type="InterPro" id="IPR011766">
    <property type="entry name" value="TPP_enzyme_TPP-bd"/>
</dbReference>
<dbReference type="GO" id="GO:0070204">
    <property type="term" value="F:2-succinyl-5-enolpyruvyl-6-hydroxy-3-cyclohexene-1-carboxylic-acid synthase activity"/>
    <property type="evidence" value="ECO:0007669"/>
    <property type="project" value="InterPro"/>
</dbReference>
<dbReference type="HAMAP" id="MF_01659">
    <property type="entry name" value="MenD"/>
    <property type="match status" value="1"/>
</dbReference>
<evidence type="ECO:0000259" key="7">
    <source>
        <dbReference type="Pfam" id="PF02776"/>
    </source>
</evidence>
<evidence type="ECO:0000256" key="2">
    <source>
        <dbReference type="ARBA" id="ARBA00022723"/>
    </source>
</evidence>
<evidence type="ECO:0000256" key="5">
    <source>
        <dbReference type="ARBA" id="ARBA00023211"/>
    </source>
</evidence>
<organism evidence="8">
    <name type="scientific">freshwater metagenome</name>
    <dbReference type="NCBI Taxonomy" id="449393"/>
    <lineage>
        <taxon>unclassified sequences</taxon>
        <taxon>metagenomes</taxon>
        <taxon>ecological metagenomes</taxon>
    </lineage>
</organism>
<accession>A0A6J7N6Z1</accession>
<dbReference type="InterPro" id="IPR004433">
    <property type="entry name" value="MenaQ_synth_MenD"/>
</dbReference>
<dbReference type="GO" id="GO:0009234">
    <property type="term" value="P:menaquinone biosynthetic process"/>
    <property type="evidence" value="ECO:0007669"/>
    <property type="project" value="InterPro"/>
</dbReference>
<dbReference type="Gene3D" id="3.40.50.1220">
    <property type="entry name" value="TPP-binding domain"/>
    <property type="match status" value="1"/>
</dbReference>
<sequence>MADVEPPPHDVAATFCATLVDEWVRGGVTHACISPGSRSTPLALALAAESRLQISVHHDERSASFVALGLALATKRPAVVLTTSGTAAAELHPAVIEAHQAGVPMLVVTADRPPELRHVGAPQTIDQLSLFGGAVRRFIEPGVATWAGRGGWRSLGAQAVLVALGAGGGAAGGHPGPVHLNLAFREPLLGRSRELPPGRPRNAPWHRAADVRIDGGVVIDRAKTGLVVAGAGAARHAAGIRRLGWPVLTDPRSGLSGVAHADPILRVPSFATANVPDTVVRVGDLPASRVVNEWLASTGATQIVIADTWVDPARDATFLAPTFSVDMSASPPRAWLRTWMQADAIAAKAISSQLARSKGITEPVVARMIVGETPRGGHVVVASSMPVRDLEWYAPRRTDITVHANRGANGIDGVVSTAIGVAASGVPTVALVGDVAFLHDSSALIALARRSLNLTLVVVDNDGGGIFSFLAQAEALDAARFELLFGTPHGTDCAALARAHGLRVVEAATPVALSRALARVGGVTVIVVRTERGANVALHRSLNDAVRRALDSEG</sequence>
<dbReference type="SUPFAM" id="SSF52518">
    <property type="entry name" value="Thiamin diphosphate-binding fold (THDP-binding)"/>
    <property type="match status" value="2"/>
</dbReference>
<dbReference type="EMBL" id="CAFBOS010000036">
    <property type="protein sequence ID" value="CAB4988088.1"/>
    <property type="molecule type" value="Genomic_DNA"/>
</dbReference>
<name>A0A6J7N6Z1_9ZZZZ</name>
<feature type="domain" description="Thiamine pyrophosphate enzyme N-terminal TPP-binding" evidence="7">
    <location>
        <begin position="19"/>
        <end position="130"/>
    </location>
</feature>
<dbReference type="PANTHER" id="PTHR42916">
    <property type="entry name" value="2-SUCCINYL-5-ENOLPYRUVYL-6-HYDROXY-3-CYCLOHEXENE-1-CARBOXYLATE SYNTHASE"/>
    <property type="match status" value="1"/>
</dbReference>
<evidence type="ECO:0000313" key="8">
    <source>
        <dbReference type="EMBL" id="CAB4988088.1"/>
    </source>
</evidence>
<dbReference type="PIRSF" id="PIRSF004983">
    <property type="entry name" value="MenD"/>
    <property type="match status" value="1"/>
</dbReference>
<evidence type="ECO:0000256" key="1">
    <source>
        <dbReference type="ARBA" id="ARBA00022679"/>
    </source>
</evidence>
<dbReference type="CDD" id="cd07037">
    <property type="entry name" value="TPP_PYR_MenD"/>
    <property type="match status" value="1"/>
</dbReference>
<dbReference type="InterPro" id="IPR029061">
    <property type="entry name" value="THDP-binding"/>
</dbReference>
<keyword evidence="3" id="KW-0460">Magnesium</keyword>
<keyword evidence="1" id="KW-0808">Transferase</keyword>
<evidence type="ECO:0000256" key="3">
    <source>
        <dbReference type="ARBA" id="ARBA00022842"/>
    </source>
</evidence>
<proteinExistence type="inferred from homology"/>
<evidence type="ECO:0000259" key="6">
    <source>
        <dbReference type="Pfam" id="PF02775"/>
    </source>
</evidence>
<protein>
    <submittedName>
        <fullName evidence="8">Unannotated protein</fullName>
    </submittedName>
</protein>
<evidence type="ECO:0000256" key="4">
    <source>
        <dbReference type="ARBA" id="ARBA00023052"/>
    </source>
</evidence>
<dbReference type="PANTHER" id="PTHR42916:SF1">
    <property type="entry name" value="PROTEIN PHYLLO, CHLOROPLASTIC"/>
    <property type="match status" value="1"/>
</dbReference>
<dbReference type="Gene3D" id="3.40.50.970">
    <property type="match status" value="2"/>
</dbReference>
<keyword evidence="4" id="KW-0786">Thiamine pyrophosphate</keyword>
<reference evidence="8" key="1">
    <citation type="submission" date="2020-05" db="EMBL/GenBank/DDBJ databases">
        <authorList>
            <person name="Chiriac C."/>
            <person name="Salcher M."/>
            <person name="Ghai R."/>
            <person name="Kavagutti S V."/>
        </authorList>
    </citation>
    <scope>NUCLEOTIDE SEQUENCE</scope>
</reference>
<gene>
    <name evidence="8" type="ORF">UFOPK3967_00816</name>
</gene>
<dbReference type="Pfam" id="PF02776">
    <property type="entry name" value="TPP_enzyme_N"/>
    <property type="match status" value="1"/>
</dbReference>
<dbReference type="AlphaFoldDB" id="A0A6J7N6Z1"/>
<dbReference type="NCBIfam" id="TIGR00173">
    <property type="entry name" value="menD"/>
    <property type="match status" value="1"/>
</dbReference>
<dbReference type="Pfam" id="PF02775">
    <property type="entry name" value="TPP_enzyme_C"/>
    <property type="match status" value="1"/>
</dbReference>
<dbReference type="InterPro" id="IPR012001">
    <property type="entry name" value="Thiamin_PyroP_enz_TPP-bd_dom"/>
</dbReference>
<feature type="domain" description="Thiamine pyrophosphate enzyme TPP-binding" evidence="6">
    <location>
        <begin position="414"/>
        <end position="520"/>
    </location>
</feature>